<dbReference type="EMBL" id="BARV01032679">
    <property type="protein sequence ID" value="GAI36756.1"/>
    <property type="molecule type" value="Genomic_DNA"/>
</dbReference>
<comment type="caution">
    <text evidence="1">The sequence shown here is derived from an EMBL/GenBank/DDBJ whole genome shotgun (WGS) entry which is preliminary data.</text>
</comment>
<name>X1P2U0_9ZZZZ</name>
<protein>
    <submittedName>
        <fullName evidence="1">Uncharacterized protein</fullName>
    </submittedName>
</protein>
<evidence type="ECO:0000313" key="1">
    <source>
        <dbReference type="EMBL" id="GAI36756.1"/>
    </source>
</evidence>
<proteinExistence type="predicted"/>
<gene>
    <name evidence="1" type="ORF">S06H3_51489</name>
</gene>
<feature type="non-terminal residue" evidence="1">
    <location>
        <position position="1"/>
    </location>
</feature>
<dbReference type="AlphaFoldDB" id="X1P2U0"/>
<organism evidence="1">
    <name type="scientific">marine sediment metagenome</name>
    <dbReference type="NCBI Taxonomy" id="412755"/>
    <lineage>
        <taxon>unclassified sequences</taxon>
        <taxon>metagenomes</taxon>
        <taxon>ecological metagenomes</taxon>
    </lineage>
</organism>
<accession>X1P2U0</accession>
<reference evidence="1" key="1">
    <citation type="journal article" date="2014" name="Front. Microbiol.">
        <title>High frequency of phylogenetically diverse reductive dehalogenase-homologous genes in deep subseafloor sedimentary metagenomes.</title>
        <authorList>
            <person name="Kawai M."/>
            <person name="Futagami T."/>
            <person name="Toyoda A."/>
            <person name="Takaki Y."/>
            <person name="Nishi S."/>
            <person name="Hori S."/>
            <person name="Arai W."/>
            <person name="Tsubouchi T."/>
            <person name="Morono Y."/>
            <person name="Uchiyama I."/>
            <person name="Ito T."/>
            <person name="Fujiyama A."/>
            <person name="Inagaki F."/>
            <person name="Takami H."/>
        </authorList>
    </citation>
    <scope>NUCLEOTIDE SEQUENCE</scope>
    <source>
        <strain evidence="1">Expedition CK06-06</strain>
    </source>
</reference>
<sequence length="212" mass="25052">YEWAIDELSSIPKRRYWIDPAGKLINHLMVVYLNHDEKSICKKFFSKATDNQKGIAVSFIGRYYIHNKSGGEKIPNIDRFKKFWEWRLKASNSIDELKEFGWWIKKDVFDNEYLLKKLYETLLKTEGTISAELEVIEELLKFADELPLLTSEVLYLIIKSKNPEVHYMILEGTVKKIITKLNSYKLEKVKKITEKIVDYLISLGFEDFKDID</sequence>